<keyword evidence="5" id="KW-0503">Monooxygenase</keyword>
<evidence type="ECO:0000256" key="2">
    <source>
        <dbReference type="ARBA" id="ARBA00022630"/>
    </source>
</evidence>
<dbReference type="EMBL" id="AGUE01000016">
    <property type="protein sequence ID" value="EHL03051.1"/>
    <property type="molecule type" value="Genomic_DNA"/>
</dbReference>
<protein>
    <submittedName>
        <fullName evidence="7">Putative Zeaxanthin epoxidase, chloroplastic</fullName>
    </submittedName>
</protein>
<dbReference type="SUPFAM" id="SSF51905">
    <property type="entry name" value="FAD/NAD(P)-binding domain"/>
    <property type="match status" value="1"/>
</dbReference>
<dbReference type="PANTHER" id="PTHR13789:SF316">
    <property type="entry name" value="FAD-BINDING DOMAIN-CONTAINING PROTEIN"/>
    <property type="match status" value="1"/>
</dbReference>
<dbReference type="OrthoDB" id="16820at2759"/>
<dbReference type="Proteomes" id="UP000005446">
    <property type="component" value="Unassembled WGS sequence"/>
</dbReference>
<accession>H0EEY8</accession>
<dbReference type="GO" id="GO:0004497">
    <property type="term" value="F:monooxygenase activity"/>
    <property type="evidence" value="ECO:0007669"/>
    <property type="project" value="UniProtKB-KW"/>
</dbReference>
<dbReference type="InterPro" id="IPR002938">
    <property type="entry name" value="FAD-bd"/>
</dbReference>
<evidence type="ECO:0000256" key="5">
    <source>
        <dbReference type="ARBA" id="ARBA00023033"/>
    </source>
</evidence>
<comment type="similarity">
    <text evidence="1">Belongs to the paxM FAD-dependent monooxygenase family.</text>
</comment>
<dbReference type="AlphaFoldDB" id="H0EEY8"/>
<sequence length="689" mass="74883">MAKANNNEGVTIIGAGLAGLSLALSLKVHSPATETTLYELREPTTSTTGALMLSPNALRILDTLGVYSRIKQHGYEFEILTSQKDDGETTDTYAMGSESLFGYKALRVYRQVLLEELRGVCKERGINIVYGLKFSHVVLETPENVTFALTDGTKKTTSLLIGTDGIHSQVRKYLFPDITPIYSGITAVTASVSSSSLRLPCEDFPMPISRSSPGGVFVMAPQNPSGTDILVGTQTRHPELSKEGWGVLRKDRSKLMGILTANKAQWSDFVQSAMEGIDEEHLSIWPFYVVPHLQTWASKDKRVVIMGDAAHAIPPTAGQGASQAFEDVYSFSYLLSKVPGPQFGEVLPKWQEYRMERVKRILELTRKLNNRRLPAEELNKLSKEDLYVEEGKEGQGWLFDPKIEEAVEKLIAGFGFAVTCGTVLALLGLAVGFTPPGGAFVVDSACNAFKLGLTYAHPHLMRHLEKRLIVLDPASSPPGAGSEKWTCGAKGIDGYEIGREIAVVHWMAKFGFEEADAGDGGGWQSEGYGFDCWAAFSVAGEDAAACAAVIAVQRVENKVNARRGESVCSNDNGVWVSFFRLGGRYSSSILFTEISCCGGYWPVVKCSSIRPDCTHAVFEIRTWNFWLLAGWEAHATAGSPLCRNSSGLATDPGVGRVAGAAPMPFHLVLQAVGTFLLGEAEMSWRRGVA</sequence>
<evidence type="ECO:0000256" key="1">
    <source>
        <dbReference type="ARBA" id="ARBA00007992"/>
    </source>
</evidence>
<comment type="caution">
    <text evidence="7">The sequence shown here is derived from an EMBL/GenBank/DDBJ whole genome shotgun (WGS) entry which is preliminary data.</text>
</comment>
<dbReference type="HOGENOM" id="CLU_399578_0_0_1"/>
<evidence type="ECO:0000259" key="6">
    <source>
        <dbReference type="Pfam" id="PF01494"/>
    </source>
</evidence>
<evidence type="ECO:0000313" key="8">
    <source>
        <dbReference type="Proteomes" id="UP000005446"/>
    </source>
</evidence>
<evidence type="ECO:0000256" key="3">
    <source>
        <dbReference type="ARBA" id="ARBA00022827"/>
    </source>
</evidence>
<keyword evidence="8" id="KW-1185">Reference proteome</keyword>
<dbReference type="Pfam" id="PF01494">
    <property type="entry name" value="FAD_binding_3"/>
    <property type="match status" value="1"/>
</dbReference>
<dbReference type="GO" id="GO:0071949">
    <property type="term" value="F:FAD binding"/>
    <property type="evidence" value="ECO:0007669"/>
    <property type="project" value="InterPro"/>
</dbReference>
<evidence type="ECO:0000256" key="4">
    <source>
        <dbReference type="ARBA" id="ARBA00023002"/>
    </source>
</evidence>
<dbReference type="InterPro" id="IPR036188">
    <property type="entry name" value="FAD/NAD-bd_sf"/>
</dbReference>
<organism evidence="7 8">
    <name type="scientific">Glarea lozoyensis (strain ATCC 74030 / MF5533)</name>
    <dbReference type="NCBI Taxonomy" id="1104152"/>
    <lineage>
        <taxon>Eukaryota</taxon>
        <taxon>Fungi</taxon>
        <taxon>Dikarya</taxon>
        <taxon>Ascomycota</taxon>
        <taxon>Pezizomycotina</taxon>
        <taxon>Leotiomycetes</taxon>
        <taxon>Helotiales</taxon>
        <taxon>Helotiaceae</taxon>
        <taxon>Glarea</taxon>
    </lineage>
</organism>
<keyword evidence="2" id="KW-0285">Flavoprotein</keyword>
<name>H0EEY8_GLAL7</name>
<dbReference type="InterPro" id="IPR050493">
    <property type="entry name" value="FAD-dep_Monooxygenase_BioMet"/>
</dbReference>
<dbReference type="PANTHER" id="PTHR13789">
    <property type="entry name" value="MONOOXYGENASE"/>
    <property type="match status" value="1"/>
</dbReference>
<keyword evidence="4" id="KW-0560">Oxidoreductase</keyword>
<dbReference type="PRINTS" id="PR00420">
    <property type="entry name" value="RNGMNOXGNASE"/>
</dbReference>
<dbReference type="InParanoid" id="H0EEY8"/>
<reference evidence="7 8" key="1">
    <citation type="journal article" date="2012" name="Eukaryot. Cell">
        <title>Genome sequence of the fungus Glarea lozoyensis: the first genome sequence of a species from the Helotiaceae family.</title>
        <authorList>
            <person name="Youssar L."/>
            <person name="Gruening B.A."/>
            <person name="Erxleben A."/>
            <person name="Guenther S."/>
            <person name="Huettel W."/>
        </authorList>
    </citation>
    <scope>NUCLEOTIDE SEQUENCE [LARGE SCALE GENOMIC DNA]</scope>
    <source>
        <strain evidence="8">ATCC 74030 / MF5533</strain>
    </source>
</reference>
<feature type="domain" description="FAD-binding" evidence="6">
    <location>
        <begin position="10"/>
        <end position="338"/>
    </location>
</feature>
<gene>
    <name evidence="7" type="ORF">M7I_1025</name>
</gene>
<keyword evidence="3" id="KW-0274">FAD</keyword>
<evidence type="ECO:0000313" key="7">
    <source>
        <dbReference type="EMBL" id="EHL03051.1"/>
    </source>
</evidence>
<proteinExistence type="inferred from homology"/>
<dbReference type="Gene3D" id="3.50.50.60">
    <property type="entry name" value="FAD/NAD(P)-binding domain"/>
    <property type="match status" value="1"/>
</dbReference>